<dbReference type="EMBL" id="JBEWSZ010000001">
    <property type="protein sequence ID" value="MET2826092.1"/>
    <property type="molecule type" value="Genomic_DNA"/>
</dbReference>
<feature type="compositionally biased region" description="Basic and acidic residues" evidence="3">
    <location>
        <begin position="8"/>
        <end position="20"/>
    </location>
</feature>
<evidence type="ECO:0000256" key="1">
    <source>
        <dbReference type="ARBA" id="ARBA00001933"/>
    </source>
</evidence>
<gene>
    <name evidence="5" type="ORF">ABVQ20_03785</name>
</gene>
<reference evidence="5 6" key="1">
    <citation type="submission" date="2024-06" db="EMBL/GenBank/DDBJ databases">
        <authorList>
            <person name="Kim D.-U."/>
        </authorList>
    </citation>
    <scope>NUCLEOTIDE SEQUENCE [LARGE SCALE GENOMIC DNA]</scope>
    <source>
        <strain evidence="5 6">KACC15460</strain>
    </source>
</reference>
<accession>A0ABV2D7S5</accession>
<evidence type="ECO:0000313" key="6">
    <source>
        <dbReference type="Proteomes" id="UP001548832"/>
    </source>
</evidence>
<evidence type="ECO:0000313" key="5">
    <source>
        <dbReference type="EMBL" id="MET2826092.1"/>
    </source>
</evidence>
<dbReference type="PANTHER" id="PTHR42937:SF1">
    <property type="entry name" value="DIAMINOPROPIONATE AMMONIA-LYASE"/>
    <property type="match status" value="1"/>
</dbReference>
<proteinExistence type="predicted"/>
<keyword evidence="6" id="KW-1185">Reference proteome</keyword>
<sequence>MALLNNETDPRRPPLTEGDRAMLGSSAPAQVRPYLSLWPEFAVTPTLPMPDLASRLGIGCLFVKDEGARLGLGSFKALGGAYAVMRLVHRHIERRLGRSVAVAELLTPRAREIAAELTVGCATDGNHGRSVAAGARLMGCRSVIFIHAGVSAARTDAIRSYADEVVRVAGTYDDSVDEALRVCNERGWLVVSDTSWPGYEETPGLVAQGYTILAEEALQQIADYGEGSPTHVFLQAGVGGFAAAIACFLTDRLGSSRSKFIIVEPDRAACLLESFRHGEILRIAQGEPTIMAMLECYQPSLVAWRILRSCADQFQSIPEEAAMEAMRMLARPRGGDPLVVAGESGAAGLAGLIAATRDAVQREALGLGPQSRVLVINTETATDPASYEAIVGTPVAADAVK</sequence>
<comment type="caution">
    <text evidence="5">The sequence shown here is derived from an EMBL/GenBank/DDBJ whole genome shotgun (WGS) entry which is preliminary data.</text>
</comment>
<dbReference type="InterPro" id="IPR036052">
    <property type="entry name" value="TrpB-like_PALP_sf"/>
</dbReference>
<comment type="cofactor">
    <cofactor evidence="1">
        <name>pyridoxal 5'-phosphate</name>
        <dbReference type="ChEBI" id="CHEBI:597326"/>
    </cofactor>
</comment>
<dbReference type="NCBIfam" id="NF006058">
    <property type="entry name" value="PRK08206.1"/>
    <property type="match status" value="1"/>
</dbReference>
<feature type="domain" description="Tryptophan synthase beta chain-like PALP" evidence="4">
    <location>
        <begin position="41"/>
        <end position="378"/>
    </location>
</feature>
<dbReference type="EC" id="4.3.1.15" evidence="5"/>
<dbReference type="NCBIfam" id="TIGR01747">
    <property type="entry name" value="diampropi_NH3ly"/>
    <property type="match status" value="1"/>
</dbReference>
<evidence type="ECO:0000256" key="3">
    <source>
        <dbReference type="SAM" id="MobiDB-lite"/>
    </source>
</evidence>
<name>A0ABV2D7S5_9HYPH</name>
<organism evidence="5 6">
    <name type="scientific">Mesorhizobium shangrilense</name>
    <dbReference type="NCBI Taxonomy" id="460060"/>
    <lineage>
        <taxon>Bacteria</taxon>
        <taxon>Pseudomonadati</taxon>
        <taxon>Pseudomonadota</taxon>
        <taxon>Alphaproteobacteria</taxon>
        <taxon>Hyphomicrobiales</taxon>
        <taxon>Phyllobacteriaceae</taxon>
        <taxon>Mesorhizobium</taxon>
    </lineage>
</organism>
<dbReference type="RefSeq" id="WP_354458158.1">
    <property type="nucleotide sequence ID" value="NZ_JBEWSZ010000001.1"/>
</dbReference>
<dbReference type="Gene3D" id="3.40.50.1100">
    <property type="match status" value="3"/>
</dbReference>
<keyword evidence="5" id="KW-0456">Lyase</keyword>
<keyword evidence="2" id="KW-0663">Pyridoxal phosphate</keyword>
<dbReference type="SUPFAM" id="SSF53686">
    <property type="entry name" value="Tryptophan synthase beta subunit-like PLP-dependent enzymes"/>
    <property type="match status" value="1"/>
</dbReference>
<dbReference type="GO" id="GO:0008838">
    <property type="term" value="F:diaminopropionate ammonia-lyase activity"/>
    <property type="evidence" value="ECO:0007669"/>
    <property type="project" value="UniProtKB-EC"/>
</dbReference>
<protein>
    <submittedName>
        <fullName evidence="5">Diaminopropionate ammonia-lyase</fullName>
        <ecNumber evidence="5">4.3.1.15</ecNumber>
    </submittedName>
</protein>
<dbReference type="Pfam" id="PF00291">
    <property type="entry name" value="PALP"/>
    <property type="match status" value="1"/>
</dbReference>
<dbReference type="InterPro" id="IPR010081">
    <property type="entry name" value="DiNH2opropionate_NH3_lyase"/>
</dbReference>
<feature type="region of interest" description="Disordered" evidence="3">
    <location>
        <begin position="1"/>
        <end position="23"/>
    </location>
</feature>
<dbReference type="InterPro" id="IPR001926">
    <property type="entry name" value="TrpB-like_PALP"/>
</dbReference>
<evidence type="ECO:0000256" key="2">
    <source>
        <dbReference type="ARBA" id="ARBA00022898"/>
    </source>
</evidence>
<evidence type="ECO:0000259" key="4">
    <source>
        <dbReference type="Pfam" id="PF00291"/>
    </source>
</evidence>
<dbReference type="PANTHER" id="PTHR42937">
    <property type="match status" value="1"/>
</dbReference>
<dbReference type="Proteomes" id="UP001548832">
    <property type="component" value="Unassembled WGS sequence"/>
</dbReference>